<protein>
    <submittedName>
        <fullName evidence="13">Uncharacterized protein</fullName>
    </submittedName>
</protein>
<evidence type="ECO:0000256" key="12">
    <source>
        <dbReference type="SAM" id="Phobius"/>
    </source>
</evidence>
<comment type="subcellular location">
    <subcellularLocation>
        <location evidence="1">Cell membrane</location>
        <topology evidence="1">Multi-pass membrane protein</topology>
    </subcellularLocation>
</comment>
<dbReference type="PROSITE" id="PS50283">
    <property type="entry name" value="NA_SOLUT_SYMP_3"/>
    <property type="match status" value="1"/>
</dbReference>
<evidence type="ECO:0000256" key="3">
    <source>
        <dbReference type="ARBA" id="ARBA00022448"/>
    </source>
</evidence>
<reference evidence="13" key="1">
    <citation type="journal article" date="2010" name="Science">
        <title>Plasticity of animal genome architecture unmasked by rapid evolution of a pelagic tunicate.</title>
        <authorList>
            <person name="Denoeud F."/>
            <person name="Henriet S."/>
            <person name="Mungpakdee S."/>
            <person name="Aury J.M."/>
            <person name="Da Silva C."/>
            <person name="Brinkmann H."/>
            <person name="Mikhaleva J."/>
            <person name="Olsen L.C."/>
            <person name="Jubin C."/>
            <person name="Canestro C."/>
            <person name="Bouquet J.M."/>
            <person name="Danks G."/>
            <person name="Poulain J."/>
            <person name="Campsteijn C."/>
            <person name="Adamski M."/>
            <person name="Cross I."/>
            <person name="Yadetie F."/>
            <person name="Muffato M."/>
            <person name="Louis A."/>
            <person name="Butcher S."/>
            <person name="Tsagkogeorga G."/>
            <person name="Konrad A."/>
            <person name="Singh S."/>
            <person name="Jensen M.F."/>
            <person name="Cong E.H."/>
            <person name="Eikeseth-Otteraa H."/>
            <person name="Noel B."/>
            <person name="Anthouard V."/>
            <person name="Porcel B.M."/>
            <person name="Kachouri-Lafond R."/>
            <person name="Nishino A."/>
            <person name="Ugolini M."/>
            <person name="Chourrout P."/>
            <person name="Nishida H."/>
            <person name="Aasland R."/>
            <person name="Huzurbazar S."/>
            <person name="Westhof E."/>
            <person name="Delsuc F."/>
            <person name="Lehrach H."/>
            <person name="Reinhardt R."/>
            <person name="Weissenbach J."/>
            <person name="Roy S.W."/>
            <person name="Artiguenave F."/>
            <person name="Postlethwait J.H."/>
            <person name="Manak J.R."/>
            <person name="Thompson E.M."/>
            <person name="Jaillon O."/>
            <person name="Du Pasquier L."/>
            <person name="Boudinot P."/>
            <person name="Liberles D.A."/>
            <person name="Volff J.N."/>
            <person name="Philippe H."/>
            <person name="Lenhard B."/>
            <person name="Roest Crollius H."/>
            <person name="Wincker P."/>
            <person name="Chourrout D."/>
        </authorList>
    </citation>
    <scope>NUCLEOTIDE SEQUENCE [LARGE SCALE GENOMIC DNA]</scope>
</reference>
<organism evidence="13">
    <name type="scientific">Oikopleura dioica</name>
    <name type="common">Tunicate</name>
    <dbReference type="NCBI Taxonomy" id="34765"/>
    <lineage>
        <taxon>Eukaryota</taxon>
        <taxon>Metazoa</taxon>
        <taxon>Chordata</taxon>
        <taxon>Tunicata</taxon>
        <taxon>Appendicularia</taxon>
        <taxon>Copelata</taxon>
        <taxon>Oikopleuridae</taxon>
        <taxon>Oikopleura</taxon>
    </lineage>
</organism>
<dbReference type="OrthoDB" id="6152138at2759"/>
<feature type="transmembrane region" description="Helical" evidence="12">
    <location>
        <begin position="75"/>
        <end position="97"/>
    </location>
</feature>
<feature type="transmembrane region" description="Helical" evidence="12">
    <location>
        <begin position="44"/>
        <end position="63"/>
    </location>
</feature>
<dbReference type="GO" id="GO:0005886">
    <property type="term" value="C:plasma membrane"/>
    <property type="evidence" value="ECO:0007669"/>
    <property type="project" value="UniProtKB-SubCell"/>
</dbReference>
<evidence type="ECO:0000256" key="7">
    <source>
        <dbReference type="ARBA" id="ARBA00023053"/>
    </source>
</evidence>
<evidence type="ECO:0000256" key="4">
    <source>
        <dbReference type="ARBA" id="ARBA00022475"/>
    </source>
</evidence>
<dbReference type="EMBL" id="FN655951">
    <property type="protein sequence ID" value="CBY40488.1"/>
    <property type="molecule type" value="Genomic_DNA"/>
</dbReference>
<dbReference type="EMBL" id="FN653425">
    <property type="protein sequence ID" value="CBY15115.1"/>
    <property type="molecule type" value="Genomic_DNA"/>
</dbReference>
<evidence type="ECO:0000256" key="1">
    <source>
        <dbReference type="ARBA" id="ARBA00004651"/>
    </source>
</evidence>
<keyword evidence="9 12" id="KW-0472">Membrane</keyword>
<dbReference type="Pfam" id="PF00474">
    <property type="entry name" value="SSF"/>
    <property type="match status" value="1"/>
</dbReference>
<dbReference type="GO" id="GO:0006814">
    <property type="term" value="P:sodium ion transport"/>
    <property type="evidence" value="ECO:0007669"/>
    <property type="project" value="UniProtKB-KW"/>
</dbReference>
<keyword evidence="15" id="KW-1185">Reference proteome</keyword>
<dbReference type="GO" id="GO:0015293">
    <property type="term" value="F:symporter activity"/>
    <property type="evidence" value="ECO:0007669"/>
    <property type="project" value="TreeGrafter"/>
</dbReference>
<evidence type="ECO:0000313" key="15">
    <source>
        <dbReference type="Proteomes" id="UP000001307"/>
    </source>
</evidence>
<evidence type="ECO:0000256" key="9">
    <source>
        <dbReference type="ARBA" id="ARBA00023136"/>
    </source>
</evidence>
<name>E4XZQ3_OIKDI</name>
<keyword evidence="3" id="KW-0813">Transport</keyword>
<feature type="transmembrane region" description="Helical" evidence="12">
    <location>
        <begin position="159"/>
        <end position="189"/>
    </location>
</feature>
<sequence>MFWTDFLVIFLVLGGTIGVSVYLSRGSNTNVAQYLMASHSANPINVGLSIFVAFVSALSLTGYPSEVYLYGTAQLWNAITVPIVMAFGCYTIHPVFYRTKSDSVFDYVKIRFGEDISKVCMASSLLSWGFFVSAAILSPSYAIKAVVVDSMRLDPQSNMVLYTVIIAMTVVCILYTYIGGMNAVIMLILSTVSPSSLRLSS</sequence>
<evidence type="ECO:0000256" key="10">
    <source>
        <dbReference type="ARBA" id="ARBA00023201"/>
    </source>
</evidence>
<evidence type="ECO:0000256" key="5">
    <source>
        <dbReference type="ARBA" id="ARBA00022692"/>
    </source>
</evidence>
<keyword evidence="6 12" id="KW-1133">Transmembrane helix</keyword>
<feature type="transmembrane region" description="Helical" evidence="12">
    <location>
        <begin position="6"/>
        <end position="23"/>
    </location>
</feature>
<evidence type="ECO:0000313" key="14">
    <source>
        <dbReference type="EMBL" id="CBY40488.1"/>
    </source>
</evidence>
<keyword evidence="7" id="KW-0915">Sodium</keyword>
<comment type="similarity">
    <text evidence="2 11">Belongs to the sodium:solute symporter (SSF) (TC 2.A.21) family.</text>
</comment>
<dbReference type="Proteomes" id="UP000001307">
    <property type="component" value="Unassembled WGS sequence"/>
</dbReference>
<evidence type="ECO:0000313" key="13">
    <source>
        <dbReference type="EMBL" id="CBY15115.1"/>
    </source>
</evidence>
<keyword evidence="8" id="KW-0406">Ion transport</keyword>
<feature type="transmembrane region" description="Helical" evidence="12">
    <location>
        <begin position="118"/>
        <end position="139"/>
    </location>
</feature>
<dbReference type="InterPro" id="IPR038377">
    <property type="entry name" value="Na/Glc_symporter_sf"/>
</dbReference>
<gene>
    <name evidence="13" type="ORF">GSOID_T00012007001</name>
    <name evidence="14" type="ORF">GSOID_T00022500001</name>
</gene>
<proteinExistence type="inferred from homology"/>
<dbReference type="Gene3D" id="1.20.1730.10">
    <property type="entry name" value="Sodium/glucose cotransporter"/>
    <property type="match status" value="1"/>
</dbReference>
<dbReference type="Proteomes" id="UP000011014">
    <property type="component" value="Unassembled WGS sequence"/>
</dbReference>
<keyword evidence="4" id="KW-1003">Cell membrane</keyword>
<evidence type="ECO:0000256" key="11">
    <source>
        <dbReference type="RuleBase" id="RU362091"/>
    </source>
</evidence>
<keyword evidence="5 12" id="KW-0812">Transmembrane</keyword>
<dbReference type="PANTHER" id="PTHR42985:SF40">
    <property type="entry name" value="LD47995P-RELATED"/>
    <property type="match status" value="1"/>
</dbReference>
<dbReference type="InterPro" id="IPR051163">
    <property type="entry name" value="Sodium:Solute_Symporter_SSF"/>
</dbReference>
<dbReference type="PANTHER" id="PTHR42985">
    <property type="entry name" value="SODIUM-COUPLED MONOCARBOXYLATE TRANSPORTER"/>
    <property type="match status" value="1"/>
</dbReference>
<dbReference type="InterPro" id="IPR001734">
    <property type="entry name" value="Na/solute_symporter"/>
</dbReference>
<dbReference type="AlphaFoldDB" id="E4XZQ3"/>
<accession>E4XZQ3</accession>
<evidence type="ECO:0000256" key="8">
    <source>
        <dbReference type="ARBA" id="ARBA00023065"/>
    </source>
</evidence>
<dbReference type="InParanoid" id="E4XZQ3"/>
<keyword evidence="10" id="KW-0739">Sodium transport</keyword>
<evidence type="ECO:0000256" key="6">
    <source>
        <dbReference type="ARBA" id="ARBA00022989"/>
    </source>
</evidence>
<evidence type="ECO:0000256" key="2">
    <source>
        <dbReference type="ARBA" id="ARBA00006434"/>
    </source>
</evidence>